<evidence type="ECO:0000259" key="1">
    <source>
        <dbReference type="Pfam" id="PF02625"/>
    </source>
</evidence>
<comment type="caution">
    <text evidence="3">The sequence shown here is derived from an EMBL/GenBank/DDBJ whole genome shotgun (WGS) entry which is preliminary data.</text>
</comment>
<dbReference type="InterPro" id="IPR052698">
    <property type="entry name" value="MoCofactor_Util/Proc"/>
</dbReference>
<proteinExistence type="predicted"/>
<dbReference type="PANTHER" id="PTHR30388">
    <property type="entry name" value="ALDEHYDE OXIDOREDUCTASE MOLYBDENUM COFACTOR ASSEMBLY PROTEIN"/>
    <property type="match status" value="1"/>
</dbReference>
<evidence type="ECO:0000313" key="4">
    <source>
        <dbReference type="Proteomes" id="UP001595533"/>
    </source>
</evidence>
<feature type="domain" description="XdhC Rossmann" evidence="2">
    <location>
        <begin position="176"/>
        <end position="314"/>
    </location>
</feature>
<dbReference type="Proteomes" id="UP001595533">
    <property type="component" value="Unassembled WGS sequence"/>
</dbReference>
<reference evidence="4" key="1">
    <citation type="journal article" date="2019" name="Int. J. Syst. Evol. Microbiol.">
        <title>The Global Catalogue of Microorganisms (GCM) 10K type strain sequencing project: providing services to taxonomists for standard genome sequencing and annotation.</title>
        <authorList>
            <consortium name="The Broad Institute Genomics Platform"/>
            <consortium name="The Broad Institute Genome Sequencing Center for Infectious Disease"/>
            <person name="Wu L."/>
            <person name="Ma J."/>
        </authorList>
    </citation>
    <scope>NUCLEOTIDE SEQUENCE [LARGE SCALE GENOMIC DNA]</scope>
    <source>
        <strain evidence="4">KCTC 42953</strain>
    </source>
</reference>
<sequence length="321" mass="34807">MLEQISPLWPAFKKARDQQMPLVLATLVRVDGSSYKKPGAMMLIEADKTTHGLLSGGCLEADIAEHAESLFANGDAKILTYDLSDDSLFGLGAGCDGTIDILLQALTDDYQPLDALNPEPGSATDTRLRLLTRSSSAAPVGAWQISNHNHTTASHSNADFSSPDVVSLDYHKPPAVLVMGAGFDAIPLCQLLLFQHWHTYLLDHRSGRLNNQDHDHRLTLLHHQSNTAPLPGIDFDAAIIMSHNLDQDAAYLQLVNQRKTPFIGLLGPVARRDKVLKLAGLTLTDLQGRLHAPVGLSLGGRLPENIAVSVVAQLQAVFYQP</sequence>
<dbReference type="Pfam" id="PF02625">
    <property type="entry name" value="XdhC_CoxI"/>
    <property type="match status" value="1"/>
</dbReference>
<gene>
    <name evidence="3" type="ORF">ACFODZ_01885</name>
</gene>
<dbReference type="InterPro" id="IPR027051">
    <property type="entry name" value="XdhC_Rossmann_dom"/>
</dbReference>
<dbReference type="InterPro" id="IPR003777">
    <property type="entry name" value="XdhC_CoxI"/>
</dbReference>
<keyword evidence="4" id="KW-1185">Reference proteome</keyword>
<dbReference type="PANTHER" id="PTHR30388:SF4">
    <property type="entry name" value="MOLYBDENUM COFACTOR INSERTION CHAPERONE PAOD"/>
    <property type="match status" value="1"/>
</dbReference>
<protein>
    <submittedName>
        <fullName evidence="3">XdhC family protein</fullName>
    </submittedName>
</protein>
<accession>A0ABV7J7A8</accession>
<dbReference type="Gene3D" id="3.40.50.720">
    <property type="entry name" value="NAD(P)-binding Rossmann-like Domain"/>
    <property type="match status" value="1"/>
</dbReference>
<evidence type="ECO:0000313" key="3">
    <source>
        <dbReference type="EMBL" id="MFC3192982.1"/>
    </source>
</evidence>
<feature type="domain" description="XdhC- CoxI" evidence="1">
    <location>
        <begin position="16"/>
        <end position="82"/>
    </location>
</feature>
<organism evidence="3 4">
    <name type="scientific">Marinicella sediminis</name>
    <dbReference type="NCBI Taxonomy" id="1792834"/>
    <lineage>
        <taxon>Bacteria</taxon>
        <taxon>Pseudomonadati</taxon>
        <taxon>Pseudomonadota</taxon>
        <taxon>Gammaproteobacteria</taxon>
        <taxon>Lysobacterales</taxon>
        <taxon>Marinicellaceae</taxon>
        <taxon>Marinicella</taxon>
    </lineage>
</organism>
<dbReference type="Pfam" id="PF13478">
    <property type="entry name" value="XdhC_C"/>
    <property type="match status" value="1"/>
</dbReference>
<dbReference type="RefSeq" id="WP_198538065.1">
    <property type="nucleotide sequence ID" value="NZ_JBHRTS010000001.1"/>
</dbReference>
<name>A0ABV7J7A8_9GAMM</name>
<evidence type="ECO:0000259" key="2">
    <source>
        <dbReference type="Pfam" id="PF13478"/>
    </source>
</evidence>
<dbReference type="EMBL" id="JBHRTS010000001">
    <property type="protein sequence ID" value="MFC3192982.1"/>
    <property type="molecule type" value="Genomic_DNA"/>
</dbReference>